<comment type="caution">
    <text evidence="6">The sequence shown here is derived from an EMBL/GenBank/DDBJ whole genome shotgun (WGS) entry which is preliminary data.</text>
</comment>
<dbReference type="OrthoDB" id="9797743at2"/>
<dbReference type="SFLD" id="SFLDS00003">
    <property type="entry name" value="Haloacid_Dehalogenase"/>
    <property type="match status" value="1"/>
</dbReference>
<dbReference type="InterPro" id="IPR006439">
    <property type="entry name" value="HAD-SF_hydro_IA"/>
</dbReference>
<protein>
    <submittedName>
        <fullName evidence="6">Beta-phosphoglucomutase</fullName>
        <ecNumber evidence="6">5.4.2.6</ecNumber>
    </submittedName>
</protein>
<organism evidence="6 7">
    <name type="scientific">Alkalicoccus urumqiensis</name>
    <name type="common">Bacillus urumqiensis</name>
    <dbReference type="NCBI Taxonomy" id="1548213"/>
    <lineage>
        <taxon>Bacteria</taxon>
        <taxon>Bacillati</taxon>
        <taxon>Bacillota</taxon>
        <taxon>Bacilli</taxon>
        <taxon>Bacillales</taxon>
        <taxon>Bacillaceae</taxon>
        <taxon>Alkalicoccus</taxon>
    </lineage>
</organism>
<keyword evidence="3" id="KW-0479">Metal-binding</keyword>
<gene>
    <name evidence="6" type="ORF">C6I21_03270</name>
</gene>
<dbReference type="SFLD" id="SFLDG01135">
    <property type="entry name" value="C1.5.6:_HAD__Beta-PGM__Phospha"/>
    <property type="match status" value="1"/>
</dbReference>
<dbReference type="GO" id="GO:0046872">
    <property type="term" value="F:metal ion binding"/>
    <property type="evidence" value="ECO:0007669"/>
    <property type="project" value="UniProtKB-KW"/>
</dbReference>
<dbReference type="InterPro" id="IPR023214">
    <property type="entry name" value="HAD_sf"/>
</dbReference>
<comment type="cofactor">
    <cofactor evidence="1">
        <name>Mg(2+)</name>
        <dbReference type="ChEBI" id="CHEBI:18420"/>
    </cofactor>
</comment>
<evidence type="ECO:0000256" key="3">
    <source>
        <dbReference type="ARBA" id="ARBA00022723"/>
    </source>
</evidence>
<evidence type="ECO:0000256" key="1">
    <source>
        <dbReference type="ARBA" id="ARBA00001946"/>
    </source>
</evidence>
<evidence type="ECO:0000313" key="6">
    <source>
        <dbReference type="EMBL" id="PRO66957.1"/>
    </source>
</evidence>
<keyword evidence="5" id="KW-0119">Carbohydrate metabolism</keyword>
<sequence>MHAVLFDLDGVLTNTVPLHYAASKKAASLAGVPFSKADNERWQGRSRKELMEFLIAENPDTPWTAEELGEIKNKRYQELIQELSAADILPGMKELLQTLNDRDIPCVLCSSSSNALEVIEKLKLKDHFHAVIPAADTKAMKPHPDIFLKGAEAVSCRPENSVGIEDSISGVEALKRAGIPSIGVGSGGREADVSVKRTKDVTIGLICDFWKK</sequence>
<dbReference type="PANTHER" id="PTHR46193">
    <property type="entry name" value="6-PHOSPHOGLUCONATE PHOSPHATASE"/>
    <property type="match status" value="1"/>
</dbReference>
<dbReference type="NCBIfam" id="TIGR01509">
    <property type="entry name" value="HAD-SF-IA-v3"/>
    <property type="match status" value="1"/>
</dbReference>
<dbReference type="InterPro" id="IPR036412">
    <property type="entry name" value="HAD-like_sf"/>
</dbReference>
<dbReference type="SUPFAM" id="SSF56784">
    <property type="entry name" value="HAD-like"/>
    <property type="match status" value="1"/>
</dbReference>
<evidence type="ECO:0000313" key="7">
    <source>
        <dbReference type="Proteomes" id="UP000243650"/>
    </source>
</evidence>
<keyword evidence="7" id="KW-1185">Reference proteome</keyword>
<keyword evidence="4" id="KW-0460">Magnesium</keyword>
<proteinExistence type="inferred from homology"/>
<dbReference type="GO" id="GO:0008801">
    <property type="term" value="F:beta-phosphoglucomutase activity"/>
    <property type="evidence" value="ECO:0007669"/>
    <property type="project" value="UniProtKB-EC"/>
</dbReference>
<dbReference type="RefSeq" id="WP_105957993.1">
    <property type="nucleotide sequence ID" value="NZ_PVNS01000002.1"/>
</dbReference>
<name>A0A2P6MKZ3_ALKUR</name>
<evidence type="ECO:0000256" key="2">
    <source>
        <dbReference type="ARBA" id="ARBA00006171"/>
    </source>
</evidence>
<dbReference type="SFLD" id="SFLDG01129">
    <property type="entry name" value="C1.5:_HAD__Beta-PGM__Phosphata"/>
    <property type="match status" value="1"/>
</dbReference>
<dbReference type="Gene3D" id="1.10.150.240">
    <property type="entry name" value="Putative phosphatase, domain 2"/>
    <property type="match status" value="1"/>
</dbReference>
<evidence type="ECO:0000256" key="4">
    <source>
        <dbReference type="ARBA" id="ARBA00022842"/>
    </source>
</evidence>
<evidence type="ECO:0000256" key="5">
    <source>
        <dbReference type="ARBA" id="ARBA00023277"/>
    </source>
</evidence>
<accession>A0A2P6MKZ3</accession>
<dbReference type="EMBL" id="PVNS01000002">
    <property type="protein sequence ID" value="PRO66957.1"/>
    <property type="molecule type" value="Genomic_DNA"/>
</dbReference>
<comment type="similarity">
    <text evidence="2">Belongs to the HAD-like hydrolase superfamily. CbbY/CbbZ/Gph/YieH family.</text>
</comment>
<dbReference type="InterPro" id="IPR023198">
    <property type="entry name" value="PGP-like_dom2"/>
</dbReference>
<dbReference type="Proteomes" id="UP000243650">
    <property type="component" value="Unassembled WGS sequence"/>
</dbReference>
<reference evidence="6 7" key="1">
    <citation type="submission" date="2018-03" db="EMBL/GenBank/DDBJ databases">
        <title>Bacillus urumqiensis sp. nov., a moderately haloalkaliphilic bacterium isolated from a salt lake.</title>
        <authorList>
            <person name="Zhao B."/>
            <person name="Liao Z."/>
        </authorList>
    </citation>
    <scope>NUCLEOTIDE SEQUENCE [LARGE SCALE GENOMIC DNA]</scope>
    <source>
        <strain evidence="6 7">BZ-SZ-XJ18</strain>
    </source>
</reference>
<dbReference type="AlphaFoldDB" id="A0A2P6MKZ3"/>
<dbReference type="PANTHER" id="PTHR46193:SF18">
    <property type="entry name" value="HEXITOL PHOSPHATASE B"/>
    <property type="match status" value="1"/>
</dbReference>
<dbReference type="Gene3D" id="3.40.50.1000">
    <property type="entry name" value="HAD superfamily/HAD-like"/>
    <property type="match status" value="1"/>
</dbReference>
<keyword evidence="6" id="KW-0413">Isomerase</keyword>
<dbReference type="Pfam" id="PF00702">
    <property type="entry name" value="Hydrolase"/>
    <property type="match status" value="1"/>
</dbReference>
<dbReference type="InterPro" id="IPR051600">
    <property type="entry name" value="Beta-PGM-like"/>
</dbReference>
<dbReference type="EC" id="5.4.2.6" evidence="6"/>